<dbReference type="AlphaFoldDB" id="A0AAJ0UEN6"/>
<dbReference type="Proteomes" id="UP001296967">
    <property type="component" value="Unassembled WGS sequence"/>
</dbReference>
<dbReference type="RefSeq" id="WP_201244332.1">
    <property type="nucleotide sequence ID" value="NZ_NHSF01000030.1"/>
</dbReference>
<comment type="caution">
    <text evidence="3">The sequence shown here is derived from an EMBL/GenBank/DDBJ whole genome shotgun (WGS) entry which is preliminary data.</text>
</comment>
<protein>
    <recommendedName>
        <fullName evidence="5">DUF262 domain-containing protein</fullName>
    </recommendedName>
</protein>
<dbReference type="Pfam" id="PF03235">
    <property type="entry name" value="GmrSD_N"/>
    <property type="match status" value="1"/>
</dbReference>
<organism evidence="3 4">
    <name type="scientific">Halochromatium salexigens</name>
    <name type="common">Chromatium salexigens</name>
    <dbReference type="NCBI Taxonomy" id="49447"/>
    <lineage>
        <taxon>Bacteria</taxon>
        <taxon>Pseudomonadati</taxon>
        <taxon>Pseudomonadota</taxon>
        <taxon>Gammaproteobacteria</taxon>
        <taxon>Chromatiales</taxon>
        <taxon>Chromatiaceae</taxon>
        <taxon>Halochromatium</taxon>
    </lineage>
</organism>
<evidence type="ECO:0008006" key="5">
    <source>
        <dbReference type="Google" id="ProtNLM"/>
    </source>
</evidence>
<evidence type="ECO:0000259" key="2">
    <source>
        <dbReference type="Pfam" id="PF07510"/>
    </source>
</evidence>
<proteinExistence type="predicted"/>
<accession>A0AAJ0UEN6</accession>
<reference evidence="3" key="1">
    <citation type="submission" date="2017-05" db="EMBL/GenBank/DDBJ databases">
        <authorList>
            <person name="Imhoff J.F."/>
            <person name="Rahn T."/>
            <person name="Kuenzel S."/>
            <person name="Neulinger S.C."/>
        </authorList>
    </citation>
    <scope>NUCLEOTIDE SEQUENCE</scope>
    <source>
        <strain evidence="3">DSM 4395</strain>
    </source>
</reference>
<dbReference type="EMBL" id="NHSF01000030">
    <property type="protein sequence ID" value="MBK5929918.1"/>
    <property type="molecule type" value="Genomic_DNA"/>
</dbReference>
<sequence length="565" mass="65111">MSQLETGTTNFLDLVGNGRICRVPSYQRDYAWSDEQWEDLWSDVADLHASEQRRHYMGALVIERLGEREFRIIDGQQRLATLSLLALAVLAQLTALADQGVEPDANRERVMGLRNRFVGEEDPVSLQESSKLFLNQTDDPFYQDCLVQGRAPMNPQGLPKSNKLLWGCFCYFRERLATVEAFTHDGGALAGFLNETIARQLLFIVISIDDALNAYTVFETLNARGLELSSTDLLKNYLFSLVQLPSDRETLQRRWQHLVATVRQERFPEFLRYHLLCQHRQVHRQRLFKMVRDTVREPPQVFTLMQAWQQRAELFSALSDPYHEFWIERADCQPLIKEWVLFDVYQMTPLLFAAWERFSAADFARVLKLSTVITFRYSVVSQMNTNALELIVHDAAKGILDGRLQSPAAVFACLQSLYVSDEYFQQNFALLEIDTSHQRKKLAKYILARLEADGTGKPCDADTDPATIEHILPENPSDQWAALFPPERWASAIYRLGNLTLLETDINRRIANLNYDEKKPTYTTSAYGLTRAIARIAPEWTPAFLQKRQMFMAQRAVHLWREGEA</sequence>
<dbReference type="InterPro" id="IPR011089">
    <property type="entry name" value="GmrSD_C"/>
</dbReference>
<feature type="domain" description="GmrSD restriction endonucleases C-terminal" evidence="2">
    <location>
        <begin position="420"/>
        <end position="554"/>
    </location>
</feature>
<evidence type="ECO:0000313" key="3">
    <source>
        <dbReference type="EMBL" id="MBK5929918.1"/>
    </source>
</evidence>
<dbReference type="PANTHER" id="PTHR35149">
    <property type="entry name" value="SLL5132 PROTEIN"/>
    <property type="match status" value="1"/>
</dbReference>
<feature type="domain" description="GmrSD restriction endonucleases N-terminal" evidence="1">
    <location>
        <begin position="13"/>
        <end position="239"/>
    </location>
</feature>
<dbReference type="Pfam" id="PF07510">
    <property type="entry name" value="GmrSD_C"/>
    <property type="match status" value="1"/>
</dbReference>
<evidence type="ECO:0000313" key="4">
    <source>
        <dbReference type="Proteomes" id="UP001296967"/>
    </source>
</evidence>
<reference evidence="3" key="2">
    <citation type="journal article" date="2020" name="Microorganisms">
        <title>Osmotic Adaptation and Compatible Solute Biosynthesis of Phototrophic Bacteria as Revealed from Genome Analyses.</title>
        <authorList>
            <person name="Imhoff J.F."/>
            <person name="Rahn T."/>
            <person name="Kunzel S."/>
            <person name="Keller A."/>
            <person name="Neulinger S.C."/>
        </authorList>
    </citation>
    <scope>NUCLEOTIDE SEQUENCE</scope>
    <source>
        <strain evidence="3">DSM 4395</strain>
    </source>
</reference>
<dbReference type="PANTHER" id="PTHR35149:SF2">
    <property type="entry name" value="DUF262 DOMAIN-CONTAINING PROTEIN"/>
    <property type="match status" value="1"/>
</dbReference>
<dbReference type="InterPro" id="IPR004919">
    <property type="entry name" value="GmrSD_N"/>
</dbReference>
<name>A0AAJ0UEN6_HALSE</name>
<evidence type="ECO:0000259" key="1">
    <source>
        <dbReference type="Pfam" id="PF03235"/>
    </source>
</evidence>
<gene>
    <name evidence="3" type="ORF">CCR82_05085</name>
</gene>
<keyword evidence="4" id="KW-1185">Reference proteome</keyword>